<proteinExistence type="predicted"/>
<protein>
    <submittedName>
        <fullName evidence="1">Uncharacterized protein</fullName>
    </submittedName>
</protein>
<dbReference type="OrthoDB" id="264589at2759"/>
<dbReference type="Proteomes" id="UP000015354">
    <property type="component" value="Unassembled WGS sequence"/>
</dbReference>
<comment type="caution">
    <text evidence="1">The sequence shown here is derived from an EMBL/GenBank/DDBJ whole genome shotgun (WGS) entry which is preliminary data.</text>
</comment>
<dbReference type="EMBL" id="ATMH01005820">
    <property type="protein sequence ID" value="EPY27300.1"/>
    <property type="molecule type" value="Genomic_DNA"/>
</dbReference>
<dbReference type="PANTHER" id="PTHR14136:SF17">
    <property type="entry name" value="BTB_POZ DOMAIN-CONTAINING PROTEIN KCTD9"/>
    <property type="match status" value="1"/>
</dbReference>
<dbReference type="InterPro" id="IPR051082">
    <property type="entry name" value="Pentapeptide-BTB/POZ_domain"/>
</dbReference>
<organism evidence="1 2">
    <name type="scientific">Strigomonas culicis</name>
    <dbReference type="NCBI Taxonomy" id="28005"/>
    <lineage>
        <taxon>Eukaryota</taxon>
        <taxon>Discoba</taxon>
        <taxon>Euglenozoa</taxon>
        <taxon>Kinetoplastea</taxon>
        <taxon>Metakinetoplastina</taxon>
        <taxon>Trypanosomatida</taxon>
        <taxon>Trypanosomatidae</taxon>
        <taxon>Strigomonadinae</taxon>
        <taxon>Strigomonas</taxon>
    </lineage>
</organism>
<dbReference type="SUPFAM" id="SSF141571">
    <property type="entry name" value="Pentapeptide repeat-like"/>
    <property type="match status" value="1"/>
</dbReference>
<accession>S9VVF3</accession>
<dbReference type="AlphaFoldDB" id="S9VVF3"/>
<dbReference type="Gene3D" id="2.160.20.80">
    <property type="entry name" value="E3 ubiquitin-protein ligase SopA"/>
    <property type="match status" value="1"/>
</dbReference>
<reference evidence="1 2" key="1">
    <citation type="journal article" date="2013" name="PLoS ONE">
        <title>Predicting the Proteins of Angomonas deanei, Strigomonas culicis and Their Respective Endosymbionts Reveals New Aspects of the Trypanosomatidae Family.</title>
        <authorList>
            <person name="Motta M.C."/>
            <person name="Martins A.C."/>
            <person name="de Souza S.S."/>
            <person name="Catta-Preta C.M."/>
            <person name="Silva R."/>
            <person name="Klein C.C."/>
            <person name="de Almeida L.G."/>
            <person name="de Lima Cunha O."/>
            <person name="Ciapina L.P."/>
            <person name="Brocchi M."/>
            <person name="Colabardini A.C."/>
            <person name="de Araujo Lima B."/>
            <person name="Machado C.R."/>
            <person name="de Almeida Soares C.M."/>
            <person name="Probst C.M."/>
            <person name="de Menezes C.B."/>
            <person name="Thompson C.E."/>
            <person name="Bartholomeu D.C."/>
            <person name="Gradia D.F."/>
            <person name="Pavoni D.P."/>
            <person name="Grisard E.C."/>
            <person name="Fantinatti-Garboggini F."/>
            <person name="Marchini F.K."/>
            <person name="Rodrigues-Luiz G.F."/>
            <person name="Wagner G."/>
            <person name="Goldman G.H."/>
            <person name="Fietto J.L."/>
            <person name="Elias M.C."/>
            <person name="Goldman M.H."/>
            <person name="Sagot M.F."/>
            <person name="Pereira M."/>
            <person name="Stoco P.H."/>
            <person name="de Mendonca-Neto R.P."/>
            <person name="Teixeira S.M."/>
            <person name="Maciel T.E."/>
            <person name="de Oliveira Mendes T.A."/>
            <person name="Urmenyi T.P."/>
            <person name="de Souza W."/>
            <person name="Schenkman S."/>
            <person name="de Vasconcelos A.T."/>
        </authorList>
    </citation>
    <scope>NUCLEOTIDE SEQUENCE [LARGE SCALE GENOMIC DNA]</scope>
</reference>
<dbReference type="PANTHER" id="PTHR14136">
    <property type="entry name" value="BTB_POZ DOMAIN-CONTAINING PROTEIN KCTD9"/>
    <property type="match status" value="1"/>
</dbReference>
<evidence type="ECO:0000313" key="1">
    <source>
        <dbReference type="EMBL" id="EPY27300.1"/>
    </source>
</evidence>
<gene>
    <name evidence="1" type="ORF">STCU_05820</name>
</gene>
<evidence type="ECO:0000313" key="2">
    <source>
        <dbReference type="Proteomes" id="UP000015354"/>
    </source>
</evidence>
<sequence length="256" mass="27627">MSKKISVRAVGDILDALHIARTGTLMQIPYLEAEASSAAPSTTAPAPLSPSALRGAETACAPLLRETILNAVELVKAKHPRTSAQAVPREEVGAALERRQLRHVDLGGARLTGSFNSSDLSHSSFCGSHVSSSTFNLSDLTHADLSGGEWYKCTFVGTVAPGVDATRARFAYCVFKQANLRDWRVGGASFVSCTFTMSDLTGWVYDSQTMVRDPTDWGRCRRLRWRAAPGSRVRECPVFGSAARALSLPPRDGEEE</sequence>
<keyword evidence="2" id="KW-1185">Reference proteome</keyword>
<name>S9VVF3_9TRYP</name>